<proteinExistence type="predicted"/>
<sequence>MNYYHRIQNSIEFIELNLDQNIDVVDIASKAYFSAFHFQRVFQAIFQL</sequence>
<dbReference type="EMBL" id="BLZR01000001">
    <property type="protein sequence ID" value="GFP75506.1"/>
    <property type="molecule type" value="Genomic_DNA"/>
</dbReference>
<organism evidence="4 5">
    <name type="scientific">Clostridium fungisolvens</name>
    <dbReference type="NCBI Taxonomy" id="1604897"/>
    <lineage>
        <taxon>Bacteria</taxon>
        <taxon>Bacillati</taxon>
        <taxon>Bacillota</taxon>
        <taxon>Clostridia</taxon>
        <taxon>Eubacteriales</taxon>
        <taxon>Clostridiaceae</taxon>
        <taxon>Clostridium</taxon>
    </lineage>
</organism>
<dbReference type="SUPFAM" id="SSF46689">
    <property type="entry name" value="Homeodomain-like"/>
    <property type="match status" value="1"/>
</dbReference>
<protein>
    <recommendedName>
        <fullName evidence="3">HTH araC/xylS-type domain-containing protein</fullName>
    </recommendedName>
</protein>
<dbReference type="AlphaFoldDB" id="A0A6V8SFL3"/>
<keyword evidence="1" id="KW-0805">Transcription regulation</keyword>
<accession>A0A6V8SFL3</accession>
<dbReference type="GO" id="GO:0003700">
    <property type="term" value="F:DNA-binding transcription factor activity"/>
    <property type="evidence" value="ECO:0007669"/>
    <property type="project" value="InterPro"/>
</dbReference>
<dbReference type="GO" id="GO:0043565">
    <property type="term" value="F:sequence-specific DNA binding"/>
    <property type="evidence" value="ECO:0007669"/>
    <property type="project" value="InterPro"/>
</dbReference>
<dbReference type="InterPro" id="IPR018060">
    <property type="entry name" value="HTH_AraC"/>
</dbReference>
<feature type="domain" description="HTH araC/xylS-type" evidence="3">
    <location>
        <begin position="17"/>
        <end position="47"/>
    </location>
</feature>
<dbReference type="RefSeq" id="WP_183277006.1">
    <property type="nucleotide sequence ID" value="NZ_BLZR01000001.1"/>
</dbReference>
<evidence type="ECO:0000259" key="3">
    <source>
        <dbReference type="Pfam" id="PF00165"/>
    </source>
</evidence>
<comment type="caution">
    <text evidence="4">The sequence shown here is derived from an EMBL/GenBank/DDBJ whole genome shotgun (WGS) entry which is preliminary data.</text>
</comment>
<reference evidence="4 5" key="1">
    <citation type="submission" date="2020-07" db="EMBL/GenBank/DDBJ databases">
        <title>A new beta-1,3-glucan-decomposing anaerobic bacterium isolated from anoxic soil subjected to biological soil disinfestation.</title>
        <authorList>
            <person name="Ueki A."/>
            <person name="Tonouchi A."/>
        </authorList>
    </citation>
    <scope>NUCLEOTIDE SEQUENCE [LARGE SCALE GENOMIC DNA]</scope>
    <source>
        <strain evidence="4 5">TW1</strain>
    </source>
</reference>
<dbReference type="Gene3D" id="1.10.10.60">
    <property type="entry name" value="Homeodomain-like"/>
    <property type="match status" value="1"/>
</dbReference>
<evidence type="ECO:0000313" key="4">
    <source>
        <dbReference type="EMBL" id="GFP75506.1"/>
    </source>
</evidence>
<dbReference type="Proteomes" id="UP000580568">
    <property type="component" value="Unassembled WGS sequence"/>
</dbReference>
<keyword evidence="2" id="KW-0804">Transcription</keyword>
<keyword evidence="5" id="KW-1185">Reference proteome</keyword>
<evidence type="ECO:0000256" key="1">
    <source>
        <dbReference type="ARBA" id="ARBA00023015"/>
    </source>
</evidence>
<dbReference type="InterPro" id="IPR009057">
    <property type="entry name" value="Homeodomain-like_sf"/>
</dbReference>
<evidence type="ECO:0000313" key="5">
    <source>
        <dbReference type="Proteomes" id="UP000580568"/>
    </source>
</evidence>
<dbReference type="Pfam" id="PF00165">
    <property type="entry name" value="HTH_AraC"/>
    <property type="match status" value="1"/>
</dbReference>
<evidence type="ECO:0000256" key="2">
    <source>
        <dbReference type="ARBA" id="ARBA00023163"/>
    </source>
</evidence>
<name>A0A6V8SFL3_9CLOT</name>
<gene>
    <name evidence="4" type="ORF">bsdtw1_01589</name>
</gene>